<evidence type="ECO:0000256" key="4">
    <source>
        <dbReference type="ARBA" id="ARBA00023136"/>
    </source>
</evidence>
<keyword evidence="8" id="KW-1185">Reference proteome</keyword>
<reference evidence="7" key="1">
    <citation type="submission" date="2023-10" db="EMBL/GenBank/DDBJ databases">
        <authorList>
            <person name="Hackl T."/>
        </authorList>
    </citation>
    <scope>NUCLEOTIDE SEQUENCE</scope>
</reference>
<comment type="caution">
    <text evidence="7">The sequence shown here is derived from an EMBL/GenBank/DDBJ whole genome shotgun (WGS) entry which is preliminary data.</text>
</comment>
<dbReference type="GO" id="GO:0022857">
    <property type="term" value="F:transmembrane transporter activity"/>
    <property type="evidence" value="ECO:0007669"/>
    <property type="project" value="InterPro"/>
</dbReference>
<dbReference type="InterPro" id="IPR036259">
    <property type="entry name" value="MFS_trans_sf"/>
</dbReference>
<feature type="transmembrane region" description="Helical" evidence="6">
    <location>
        <begin position="33"/>
        <end position="50"/>
    </location>
</feature>
<feature type="region of interest" description="Disordered" evidence="5">
    <location>
        <begin position="90"/>
        <end position="112"/>
    </location>
</feature>
<evidence type="ECO:0000313" key="8">
    <source>
        <dbReference type="Proteomes" id="UP001295740"/>
    </source>
</evidence>
<proteinExistence type="predicted"/>
<accession>A0AAI8YGW5</accession>
<evidence type="ECO:0000256" key="6">
    <source>
        <dbReference type="SAM" id="Phobius"/>
    </source>
</evidence>
<dbReference type="Pfam" id="PF00083">
    <property type="entry name" value="Sugar_tr"/>
    <property type="match status" value="1"/>
</dbReference>
<evidence type="ECO:0000256" key="2">
    <source>
        <dbReference type="ARBA" id="ARBA00022692"/>
    </source>
</evidence>
<dbReference type="Proteomes" id="UP001295740">
    <property type="component" value="Unassembled WGS sequence"/>
</dbReference>
<gene>
    <name evidence="7" type="ORF">KHLLAP_LOCUS4787</name>
</gene>
<dbReference type="EMBL" id="CAUWAG010000006">
    <property type="protein sequence ID" value="CAJ2504319.1"/>
    <property type="molecule type" value="Genomic_DNA"/>
</dbReference>
<evidence type="ECO:0000256" key="5">
    <source>
        <dbReference type="SAM" id="MobiDB-lite"/>
    </source>
</evidence>
<keyword evidence="2 6" id="KW-0812">Transmembrane</keyword>
<dbReference type="GO" id="GO:0016020">
    <property type="term" value="C:membrane"/>
    <property type="evidence" value="ECO:0007669"/>
    <property type="project" value="UniProtKB-SubCell"/>
</dbReference>
<comment type="subcellular location">
    <subcellularLocation>
        <location evidence="1">Membrane</location>
    </subcellularLocation>
</comment>
<dbReference type="AlphaFoldDB" id="A0AAI8YGW5"/>
<evidence type="ECO:0000313" key="7">
    <source>
        <dbReference type="EMBL" id="CAJ2504319.1"/>
    </source>
</evidence>
<feature type="compositionally biased region" description="Basic and acidic residues" evidence="5">
    <location>
        <begin position="97"/>
        <end position="112"/>
    </location>
</feature>
<dbReference type="InterPro" id="IPR005828">
    <property type="entry name" value="MFS_sugar_transport-like"/>
</dbReference>
<evidence type="ECO:0000256" key="3">
    <source>
        <dbReference type="ARBA" id="ARBA00022989"/>
    </source>
</evidence>
<evidence type="ECO:0000256" key="1">
    <source>
        <dbReference type="ARBA" id="ARBA00004370"/>
    </source>
</evidence>
<name>A0AAI8YGW5_9PEZI</name>
<sequence length="112" mass="11787">MTGGAMASQGAAAHRRAQLTGKTGISALMSNKTAFGVAMFASIPFVYFFIPETRGKTLEEMDAAFGSHTSEEDMAALAQGQEQVGIPALLDGSQPERGLEKEARGETIHVEA</sequence>
<dbReference type="Gene3D" id="1.20.1250.20">
    <property type="entry name" value="MFS general substrate transporter like domains"/>
    <property type="match status" value="1"/>
</dbReference>
<organism evidence="7 8">
    <name type="scientific">Anthostomella pinea</name>
    <dbReference type="NCBI Taxonomy" id="933095"/>
    <lineage>
        <taxon>Eukaryota</taxon>
        <taxon>Fungi</taxon>
        <taxon>Dikarya</taxon>
        <taxon>Ascomycota</taxon>
        <taxon>Pezizomycotina</taxon>
        <taxon>Sordariomycetes</taxon>
        <taxon>Xylariomycetidae</taxon>
        <taxon>Xylariales</taxon>
        <taxon>Xylariaceae</taxon>
        <taxon>Anthostomella</taxon>
    </lineage>
</organism>
<protein>
    <submittedName>
        <fullName evidence="7">Uu.00g117130.m01.CDS01</fullName>
    </submittedName>
</protein>
<keyword evidence="4 6" id="KW-0472">Membrane</keyword>
<keyword evidence="3 6" id="KW-1133">Transmembrane helix</keyword>